<dbReference type="AlphaFoldDB" id="A0AAE1X311"/>
<gene>
    <name evidence="3" type="ORF">Sango_0789200</name>
</gene>
<dbReference type="EMBL" id="JACGWL010000004">
    <property type="protein sequence ID" value="KAK4404206.1"/>
    <property type="molecule type" value="Genomic_DNA"/>
</dbReference>
<protein>
    <submittedName>
        <fullName evidence="3">Uncharacterized protein</fullName>
    </submittedName>
</protein>
<sequence>MAPGRRRSPQIWLPPLVEGGDGRKRWSPHLGDDHPSLSSRTVAAVQIGGRRRSKAPHEKWYQSLGAIMGPRWVFVTQANSAARILGPDAENPRHAASPSERAVNPEDENSQLTELVMNLEENASSLETEITMLNSELDEYINPDRFAPTCGEQALVVAHDPGARLRIPEPKAYSGAHDAKEVENFLFDIEQYFLAANARTRQGKCRLRQCSMRDYVKVFLALMLDIRDMSEKDKLFTFMESLKPWARLEQ</sequence>
<organism evidence="3 4">
    <name type="scientific">Sesamum angolense</name>
    <dbReference type="NCBI Taxonomy" id="2727404"/>
    <lineage>
        <taxon>Eukaryota</taxon>
        <taxon>Viridiplantae</taxon>
        <taxon>Streptophyta</taxon>
        <taxon>Embryophyta</taxon>
        <taxon>Tracheophyta</taxon>
        <taxon>Spermatophyta</taxon>
        <taxon>Magnoliopsida</taxon>
        <taxon>eudicotyledons</taxon>
        <taxon>Gunneridae</taxon>
        <taxon>Pentapetalae</taxon>
        <taxon>asterids</taxon>
        <taxon>lamiids</taxon>
        <taxon>Lamiales</taxon>
        <taxon>Pedaliaceae</taxon>
        <taxon>Sesamum</taxon>
    </lineage>
</organism>
<dbReference type="Proteomes" id="UP001289374">
    <property type="component" value="Unassembled WGS sequence"/>
</dbReference>
<keyword evidence="1" id="KW-0175">Coiled coil</keyword>
<evidence type="ECO:0000256" key="1">
    <source>
        <dbReference type="SAM" id="Coils"/>
    </source>
</evidence>
<feature type="region of interest" description="Disordered" evidence="2">
    <location>
        <begin position="1"/>
        <end position="37"/>
    </location>
</feature>
<evidence type="ECO:0000256" key="2">
    <source>
        <dbReference type="SAM" id="MobiDB-lite"/>
    </source>
</evidence>
<feature type="compositionally biased region" description="Basic and acidic residues" evidence="2">
    <location>
        <begin position="20"/>
        <end position="35"/>
    </location>
</feature>
<keyword evidence="4" id="KW-1185">Reference proteome</keyword>
<feature type="region of interest" description="Disordered" evidence="2">
    <location>
        <begin position="86"/>
        <end position="108"/>
    </location>
</feature>
<reference evidence="3" key="2">
    <citation type="journal article" date="2024" name="Plant">
        <title>Genomic evolution and insights into agronomic trait innovations of Sesamum species.</title>
        <authorList>
            <person name="Miao H."/>
            <person name="Wang L."/>
            <person name="Qu L."/>
            <person name="Liu H."/>
            <person name="Sun Y."/>
            <person name="Le M."/>
            <person name="Wang Q."/>
            <person name="Wei S."/>
            <person name="Zheng Y."/>
            <person name="Lin W."/>
            <person name="Duan Y."/>
            <person name="Cao H."/>
            <person name="Xiong S."/>
            <person name="Wang X."/>
            <person name="Wei L."/>
            <person name="Li C."/>
            <person name="Ma Q."/>
            <person name="Ju M."/>
            <person name="Zhao R."/>
            <person name="Li G."/>
            <person name="Mu C."/>
            <person name="Tian Q."/>
            <person name="Mei H."/>
            <person name="Zhang T."/>
            <person name="Gao T."/>
            <person name="Zhang H."/>
        </authorList>
    </citation>
    <scope>NUCLEOTIDE SEQUENCE</scope>
    <source>
        <strain evidence="3">K16</strain>
    </source>
</reference>
<comment type="caution">
    <text evidence="3">The sequence shown here is derived from an EMBL/GenBank/DDBJ whole genome shotgun (WGS) entry which is preliminary data.</text>
</comment>
<evidence type="ECO:0000313" key="3">
    <source>
        <dbReference type="EMBL" id="KAK4404206.1"/>
    </source>
</evidence>
<evidence type="ECO:0000313" key="4">
    <source>
        <dbReference type="Proteomes" id="UP001289374"/>
    </source>
</evidence>
<feature type="coiled-coil region" evidence="1">
    <location>
        <begin position="109"/>
        <end position="136"/>
    </location>
</feature>
<accession>A0AAE1X311</accession>
<reference evidence="3" key="1">
    <citation type="submission" date="2020-06" db="EMBL/GenBank/DDBJ databases">
        <authorList>
            <person name="Li T."/>
            <person name="Hu X."/>
            <person name="Zhang T."/>
            <person name="Song X."/>
            <person name="Zhang H."/>
            <person name="Dai N."/>
            <person name="Sheng W."/>
            <person name="Hou X."/>
            <person name="Wei L."/>
        </authorList>
    </citation>
    <scope>NUCLEOTIDE SEQUENCE</scope>
    <source>
        <strain evidence="3">K16</strain>
        <tissue evidence="3">Leaf</tissue>
    </source>
</reference>
<proteinExistence type="predicted"/>
<name>A0AAE1X311_9LAMI</name>